<keyword evidence="4" id="KW-1185">Reference proteome</keyword>
<dbReference type="PANTHER" id="PTHR19321:SF3">
    <property type="entry name" value="65-KDA MICROTUBULE-ASSOCIATED PROTEIN 8"/>
    <property type="match status" value="1"/>
</dbReference>
<dbReference type="GO" id="GO:0008017">
    <property type="term" value="F:microtubule binding"/>
    <property type="evidence" value="ECO:0007669"/>
    <property type="project" value="InterPro"/>
</dbReference>
<evidence type="ECO:0000313" key="3">
    <source>
        <dbReference type="EMBL" id="RLM61132.1"/>
    </source>
</evidence>
<evidence type="ECO:0000313" key="4">
    <source>
        <dbReference type="Proteomes" id="UP000275267"/>
    </source>
</evidence>
<name>A0A3L6PR30_PANMI</name>
<organism evidence="3 4">
    <name type="scientific">Panicum miliaceum</name>
    <name type="common">Proso millet</name>
    <name type="synonym">Broomcorn millet</name>
    <dbReference type="NCBI Taxonomy" id="4540"/>
    <lineage>
        <taxon>Eukaryota</taxon>
        <taxon>Viridiplantae</taxon>
        <taxon>Streptophyta</taxon>
        <taxon>Embryophyta</taxon>
        <taxon>Tracheophyta</taxon>
        <taxon>Spermatophyta</taxon>
        <taxon>Magnoliopsida</taxon>
        <taxon>Liliopsida</taxon>
        <taxon>Poales</taxon>
        <taxon>Poaceae</taxon>
        <taxon>PACMAD clade</taxon>
        <taxon>Panicoideae</taxon>
        <taxon>Panicodae</taxon>
        <taxon>Paniceae</taxon>
        <taxon>Panicinae</taxon>
        <taxon>Panicum</taxon>
        <taxon>Panicum sect. Panicum</taxon>
    </lineage>
</organism>
<evidence type="ECO:0008006" key="5">
    <source>
        <dbReference type="Google" id="ProtNLM"/>
    </source>
</evidence>
<dbReference type="OrthoDB" id="642895at2759"/>
<keyword evidence="2" id="KW-0493">Microtubule</keyword>
<reference evidence="4" key="1">
    <citation type="journal article" date="2019" name="Nat. Commun.">
        <title>The genome of broomcorn millet.</title>
        <authorList>
            <person name="Zou C."/>
            <person name="Miki D."/>
            <person name="Li D."/>
            <person name="Tang Q."/>
            <person name="Xiao L."/>
            <person name="Rajput S."/>
            <person name="Deng P."/>
            <person name="Jia W."/>
            <person name="Huang R."/>
            <person name="Zhang M."/>
            <person name="Sun Y."/>
            <person name="Hu J."/>
            <person name="Fu X."/>
            <person name="Schnable P.S."/>
            <person name="Li F."/>
            <person name="Zhang H."/>
            <person name="Feng B."/>
            <person name="Zhu X."/>
            <person name="Liu R."/>
            <person name="Schnable J.C."/>
            <person name="Zhu J.-K."/>
            <person name="Zhang H."/>
        </authorList>
    </citation>
    <scope>NUCLEOTIDE SEQUENCE [LARGE SCALE GENOMIC DNA]</scope>
</reference>
<dbReference type="GO" id="GO:0000226">
    <property type="term" value="P:microtubule cytoskeleton organization"/>
    <property type="evidence" value="ECO:0007669"/>
    <property type="project" value="InterPro"/>
</dbReference>
<dbReference type="Pfam" id="PF03999">
    <property type="entry name" value="MAP65_ASE1"/>
    <property type="match status" value="1"/>
</dbReference>
<accession>A0A3L6PR30</accession>
<gene>
    <name evidence="3" type="ORF">C2845_PM14G19050</name>
</gene>
<protein>
    <recommendedName>
        <fullName evidence="5">65-kDa microtubule-associated protein 8-like</fullName>
    </recommendedName>
</protein>
<dbReference type="InterPro" id="IPR007145">
    <property type="entry name" value="MAP65_Ase1_PRC1"/>
</dbReference>
<dbReference type="Proteomes" id="UP000275267">
    <property type="component" value="Unassembled WGS sequence"/>
</dbReference>
<dbReference type="EMBL" id="PQIB02000016">
    <property type="protein sequence ID" value="RLM61132.1"/>
    <property type="molecule type" value="Genomic_DNA"/>
</dbReference>
<dbReference type="AlphaFoldDB" id="A0A3L6PR30"/>
<evidence type="ECO:0000256" key="2">
    <source>
        <dbReference type="ARBA" id="ARBA00022701"/>
    </source>
</evidence>
<sequence length="231" mass="27324">MEERQPYGQMKILAVTSVNGMLGPGSLTLEIIQQRLNQLKASKMKELFLKKRAEVEEICKKSHMDMPYQTEMDKIMNLIMSGDIVHDDLLKTMDEYIYKAKEEATSRKDIMDKVEKWMTSCDEERWLQEYSRDERRYSISRGAHKHLKRAERARIIVNKIPGLVEQLMAKTQFWEQERNKIFYYDEAQAHILQTELSDLNSFIQNLDFRTKSLIVLIVHKAFGFKKILILD</sequence>
<proteinExistence type="inferred from homology"/>
<dbReference type="STRING" id="4540.A0A3L6PR30"/>
<dbReference type="Gene3D" id="1.20.58.1520">
    <property type="match status" value="1"/>
</dbReference>
<comment type="caution">
    <text evidence="3">The sequence shown here is derived from an EMBL/GenBank/DDBJ whole genome shotgun (WGS) entry which is preliminary data.</text>
</comment>
<evidence type="ECO:0000256" key="1">
    <source>
        <dbReference type="ARBA" id="ARBA00006187"/>
    </source>
</evidence>
<comment type="similarity">
    <text evidence="1">Belongs to the MAP65/ASE1 family.</text>
</comment>
<dbReference type="PANTHER" id="PTHR19321">
    <property type="entry name" value="PROTEIN REGULATOR OF CYTOKINESIS 1 PRC1-RELATED"/>
    <property type="match status" value="1"/>
</dbReference>
<dbReference type="GO" id="GO:0005819">
    <property type="term" value="C:spindle"/>
    <property type="evidence" value="ECO:0007669"/>
    <property type="project" value="TreeGrafter"/>
</dbReference>
<dbReference type="GO" id="GO:0005737">
    <property type="term" value="C:cytoplasm"/>
    <property type="evidence" value="ECO:0007669"/>
    <property type="project" value="TreeGrafter"/>
</dbReference>
<dbReference type="GO" id="GO:0005874">
    <property type="term" value="C:microtubule"/>
    <property type="evidence" value="ECO:0007669"/>
    <property type="project" value="UniProtKB-KW"/>
</dbReference>